<accession>A0A5B8S3E1</accession>
<feature type="compositionally biased region" description="Low complexity" evidence="1">
    <location>
        <begin position="58"/>
        <end position="77"/>
    </location>
</feature>
<evidence type="ECO:0000256" key="1">
    <source>
        <dbReference type="SAM" id="MobiDB-lite"/>
    </source>
</evidence>
<evidence type="ECO:0000313" key="4">
    <source>
        <dbReference type="Proteomes" id="UP000321172"/>
    </source>
</evidence>
<keyword evidence="2" id="KW-1133">Transmembrane helix</keyword>
<dbReference type="EMBL" id="CP042345">
    <property type="protein sequence ID" value="QEA15644.1"/>
    <property type="molecule type" value="Genomic_DNA"/>
</dbReference>
<keyword evidence="2" id="KW-0472">Membrane</keyword>
<dbReference type="Proteomes" id="UP000321172">
    <property type="component" value="Chromosome"/>
</dbReference>
<dbReference type="KEGG" id="ngf:FRF71_05565"/>
<name>A0A5B8S3E1_9SPHN</name>
<feature type="region of interest" description="Disordered" evidence="1">
    <location>
        <begin position="54"/>
        <end position="167"/>
    </location>
</feature>
<gene>
    <name evidence="3" type="ORF">FRF71_05565</name>
</gene>
<organism evidence="3 4">
    <name type="scientific">Novosphingobium ginsenosidimutans</name>
    <dbReference type="NCBI Taxonomy" id="1176536"/>
    <lineage>
        <taxon>Bacteria</taxon>
        <taxon>Pseudomonadati</taxon>
        <taxon>Pseudomonadota</taxon>
        <taxon>Alphaproteobacteria</taxon>
        <taxon>Sphingomonadales</taxon>
        <taxon>Sphingomonadaceae</taxon>
        <taxon>Novosphingobium</taxon>
    </lineage>
</organism>
<dbReference type="Gene3D" id="3.30.1150.10">
    <property type="match status" value="1"/>
</dbReference>
<reference evidence="3 4" key="1">
    <citation type="journal article" date="2013" name="J. Microbiol. Biotechnol.">
        <title>Novosphingobium ginsenosidimutans sp. nov., with the ability to convert ginsenoside.</title>
        <authorList>
            <person name="Kim J.K."/>
            <person name="He D."/>
            <person name="Liu Q.M."/>
            <person name="Park H.Y."/>
            <person name="Jung M.S."/>
            <person name="Yoon M.H."/>
            <person name="Kim S.C."/>
            <person name="Im W.T."/>
        </authorList>
    </citation>
    <scope>NUCLEOTIDE SEQUENCE [LARGE SCALE GENOMIC DNA]</scope>
    <source>
        <strain evidence="3 4">FW-6</strain>
    </source>
</reference>
<evidence type="ECO:0000256" key="2">
    <source>
        <dbReference type="SAM" id="Phobius"/>
    </source>
</evidence>
<protein>
    <recommendedName>
        <fullName evidence="5">Energy transducer TonB</fullName>
    </recommendedName>
</protein>
<dbReference type="AlphaFoldDB" id="A0A5B8S3E1"/>
<sequence>MAVTALRRDEGLALLAAVAAHVVLVLVLTIRPSALPLPPPERITVTLSDDVGLISTSPSTAPAAAEEAPELGEQAAPHPAPVAQPEPLPKPLPRATIAPPPRPAPLIKATPAKAPPAKAATPAPKAPPAKAVTKPGASRIGDDFLKGSPSGTAKAPPGPPPAATIGPAVRSALSGAISRQLKPKWVAPQGAEAELLVTILTWDLNPDGSLAGNPRVVRQEGITDANRAQAARHAEQAIRAVRLAAPFNLPDEFYPAWKRITTFRFDRKLSQ</sequence>
<proteinExistence type="predicted"/>
<dbReference type="OrthoDB" id="7161229at2"/>
<feature type="transmembrane region" description="Helical" evidence="2">
    <location>
        <begin position="12"/>
        <end position="30"/>
    </location>
</feature>
<feature type="compositionally biased region" description="Pro residues" evidence="1">
    <location>
        <begin position="78"/>
        <end position="104"/>
    </location>
</feature>
<evidence type="ECO:0008006" key="5">
    <source>
        <dbReference type="Google" id="ProtNLM"/>
    </source>
</evidence>
<feature type="compositionally biased region" description="Low complexity" evidence="1">
    <location>
        <begin position="105"/>
        <end position="137"/>
    </location>
</feature>
<keyword evidence="2" id="KW-0812">Transmembrane</keyword>
<keyword evidence="4" id="KW-1185">Reference proteome</keyword>
<evidence type="ECO:0000313" key="3">
    <source>
        <dbReference type="EMBL" id="QEA15644.1"/>
    </source>
</evidence>
<dbReference type="RefSeq" id="WP_147089622.1">
    <property type="nucleotide sequence ID" value="NZ_BAABJD010000001.1"/>
</dbReference>